<dbReference type="OrthoDB" id="3067696at2759"/>
<sequence length="295" mass="33809">MTKNYTYSGSKYYQKVGRRKLRTSGIFLDEMGLTDKPKLAAKVKATIQELVEAHLNTGEFFSNQDSCDIAEIKGGLSRKFPEIFEDTAVKNSRRHRKMARAMDYARRYFQVLRSKYEDSDEDDNHSDETLEYDQKRSPNTFVPSQNQPAYSTQPVPAHADNVTPTNPYASLSSLSWHPIHSAPQLPSPVPAPVQTFEQPPEHGSRPEEVATFLQSCKPSMEFLFDSFMAFGCRNRKFLEAVAKLDYNEIEEFLRGVIRHSPPFGDSDTVPEMWVWLLKKHLKRYFLSQLAPEGSK</sequence>
<evidence type="ECO:0000313" key="3">
    <source>
        <dbReference type="Proteomes" id="UP000559027"/>
    </source>
</evidence>
<proteinExistence type="predicted"/>
<evidence type="ECO:0000256" key="1">
    <source>
        <dbReference type="SAM" id="MobiDB-lite"/>
    </source>
</evidence>
<reference evidence="2 3" key="1">
    <citation type="journal article" date="2020" name="ISME J.">
        <title>Uncovering the hidden diversity of litter-decomposition mechanisms in mushroom-forming fungi.</title>
        <authorList>
            <person name="Floudas D."/>
            <person name="Bentzer J."/>
            <person name="Ahren D."/>
            <person name="Johansson T."/>
            <person name="Persson P."/>
            <person name="Tunlid A."/>
        </authorList>
    </citation>
    <scope>NUCLEOTIDE SEQUENCE [LARGE SCALE GENOMIC DNA]</scope>
    <source>
        <strain evidence="2 3">CBS 146.42</strain>
    </source>
</reference>
<feature type="region of interest" description="Disordered" evidence="1">
    <location>
        <begin position="182"/>
        <end position="206"/>
    </location>
</feature>
<evidence type="ECO:0000313" key="2">
    <source>
        <dbReference type="EMBL" id="KAF5359738.1"/>
    </source>
</evidence>
<gene>
    <name evidence="2" type="ORF">D9756_003043</name>
</gene>
<feature type="region of interest" description="Disordered" evidence="1">
    <location>
        <begin position="116"/>
        <end position="164"/>
    </location>
</feature>
<accession>A0A8H5LJV3</accession>
<keyword evidence="3" id="KW-1185">Reference proteome</keyword>
<comment type="caution">
    <text evidence="2">The sequence shown here is derived from an EMBL/GenBank/DDBJ whole genome shotgun (WGS) entry which is preliminary data.</text>
</comment>
<name>A0A8H5LJV3_9AGAR</name>
<feature type="compositionally biased region" description="Basic and acidic residues" evidence="1">
    <location>
        <begin position="126"/>
        <end position="136"/>
    </location>
</feature>
<feature type="compositionally biased region" description="Polar residues" evidence="1">
    <location>
        <begin position="137"/>
        <end position="154"/>
    </location>
</feature>
<dbReference type="AlphaFoldDB" id="A0A8H5LJV3"/>
<protein>
    <submittedName>
        <fullName evidence="2">Uncharacterized protein</fullName>
    </submittedName>
</protein>
<dbReference type="Proteomes" id="UP000559027">
    <property type="component" value="Unassembled WGS sequence"/>
</dbReference>
<organism evidence="2 3">
    <name type="scientific">Leucocoprinus leucothites</name>
    <dbReference type="NCBI Taxonomy" id="201217"/>
    <lineage>
        <taxon>Eukaryota</taxon>
        <taxon>Fungi</taxon>
        <taxon>Dikarya</taxon>
        <taxon>Basidiomycota</taxon>
        <taxon>Agaricomycotina</taxon>
        <taxon>Agaricomycetes</taxon>
        <taxon>Agaricomycetidae</taxon>
        <taxon>Agaricales</taxon>
        <taxon>Agaricineae</taxon>
        <taxon>Agaricaceae</taxon>
        <taxon>Leucocoprinus</taxon>
    </lineage>
</organism>
<dbReference type="EMBL" id="JAACJO010000004">
    <property type="protein sequence ID" value="KAF5359738.1"/>
    <property type="molecule type" value="Genomic_DNA"/>
</dbReference>